<evidence type="ECO:0000313" key="1">
    <source>
        <dbReference type="EMBL" id="CAB3395277.1"/>
    </source>
</evidence>
<dbReference type="Proteomes" id="UP000502196">
    <property type="component" value="Chromosome"/>
</dbReference>
<gene>
    <name evidence="1" type="ORF">COOX1_2831</name>
</gene>
<protein>
    <submittedName>
        <fullName evidence="1">Uncharacterized protein</fullName>
    </submittedName>
</protein>
<dbReference type="EMBL" id="LR792683">
    <property type="protein sequence ID" value="CAB3395277.1"/>
    <property type="molecule type" value="Genomic_DNA"/>
</dbReference>
<evidence type="ECO:0000313" key="2">
    <source>
        <dbReference type="Proteomes" id="UP000502196"/>
    </source>
</evidence>
<name>A0A6F9EDG0_9BACL</name>
<reference evidence="1 2" key="1">
    <citation type="submission" date="2020-04" db="EMBL/GenBank/DDBJ databases">
        <authorList>
            <person name="Hogendoorn C."/>
        </authorList>
    </citation>
    <scope>NUCLEOTIDE SEQUENCE [LARGE SCALE GENOMIC DNA]</scope>
    <source>
        <strain evidence="1">COOX1</strain>
    </source>
</reference>
<accession>A0A6F9EDG0</accession>
<organism evidence="1 2">
    <name type="scientific">Kyrpidia spormannii</name>
    <dbReference type="NCBI Taxonomy" id="2055160"/>
    <lineage>
        <taxon>Bacteria</taxon>
        <taxon>Bacillati</taxon>
        <taxon>Bacillota</taxon>
        <taxon>Bacilli</taxon>
        <taxon>Bacillales</taxon>
        <taxon>Alicyclobacillaceae</taxon>
        <taxon>Kyrpidia</taxon>
    </lineage>
</organism>
<proteinExistence type="predicted"/>
<dbReference type="AlphaFoldDB" id="A0A6F9EDG0"/>
<sequence>MQDNFTRRSSSLVVVVCRENHVGTHIVTDIDIKFQDLSLTVSLTVEITRVILYARLP</sequence>